<dbReference type="AlphaFoldDB" id="A0A3D9V0A7"/>
<evidence type="ECO:0000259" key="1">
    <source>
        <dbReference type="Pfam" id="PF22743"/>
    </source>
</evidence>
<gene>
    <name evidence="2" type="ORF">DFJ64_0285</name>
</gene>
<dbReference type="EMBL" id="QTUC01000001">
    <property type="protein sequence ID" value="REF34919.1"/>
    <property type="molecule type" value="Genomic_DNA"/>
</dbReference>
<dbReference type="Proteomes" id="UP000256485">
    <property type="component" value="Unassembled WGS sequence"/>
</dbReference>
<organism evidence="2 3">
    <name type="scientific">Thermasporomyces composti</name>
    <dbReference type="NCBI Taxonomy" id="696763"/>
    <lineage>
        <taxon>Bacteria</taxon>
        <taxon>Bacillati</taxon>
        <taxon>Actinomycetota</taxon>
        <taxon>Actinomycetes</taxon>
        <taxon>Propionibacteriales</taxon>
        <taxon>Nocardioidaceae</taxon>
        <taxon>Thermasporomyces</taxon>
    </lineage>
</organism>
<evidence type="ECO:0000313" key="3">
    <source>
        <dbReference type="Proteomes" id="UP000256485"/>
    </source>
</evidence>
<dbReference type="RefSeq" id="WP_115848798.1">
    <property type="nucleotide sequence ID" value="NZ_QTUC01000001.1"/>
</dbReference>
<dbReference type="Pfam" id="PF22743">
    <property type="entry name" value="PspAA"/>
    <property type="match status" value="1"/>
</dbReference>
<feature type="domain" description="PspA-associated" evidence="1">
    <location>
        <begin position="1"/>
        <end position="92"/>
    </location>
</feature>
<evidence type="ECO:0000313" key="2">
    <source>
        <dbReference type="EMBL" id="REF34919.1"/>
    </source>
</evidence>
<keyword evidence="3" id="KW-1185">Reference proteome</keyword>
<proteinExistence type="predicted"/>
<reference evidence="2 3" key="1">
    <citation type="submission" date="2018-08" db="EMBL/GenBank/DDBJ databases">
        <title>Sequencing the genomes of 1000 actinobacteria strains.</title>
        <authorList>
            <person name="Klenk H.-P."/>
        </authorList>
    </citation>
    <scope>NUCLEOTIDE SEQUENCE [LARGE SCALE GENOMIC DNA]</scope>
    <source>
        <strain evidence="2 3">DSM 22891</strain>
    </source>
</reference>
<sequence>MIVRILGEGQLRVADEHLEELNKLDSELETAVEAGDEAAFKSALQALLQKVRAVGTRLPDDALEDSDLFLPPEDATIDEVKELLGEEGLIPG</sequence>
<name>A0A3D9V0A7_THECX</name>
<accession>A0A3D9V0A7</accession>
<protein>
    <recommendedName>
        <fullName evidence="1">PspA-associated domain-containing protein</fullName>
    </recommendedName>
</protein>
<comment type="caution">
    <text evidence="2">The sequence shown here is derived from an EMBL/GenBank/DDBJ whole genome shotgun (WGS) entry which is preliminary data.</text>
</comment>
<dbReference type="InterPro" id="IPR054437">
    <property type="entry name" value="PspA-assoc_dom"/>
</dbReference>
<dbReference type="OrthoDB" id="5244559at2"/>